<keyword evidence="1" id="KW-0812">Transmembrane</keyword>
<accession>A0A0A1Z5R9</accession>
<dbReference type="EMBL" id="ASGY01000017">
    <property type="protein sequence ID" value="KGE69635.1"/>
    <property type="molecule type" value="Genomic_DNA"/>
</dbReference>
<proteinExistence type="predicted"/>
<reference evidence="2 3" key="1">
    <citation type="journal article" date="2013" name="Genome Announc.">
        <title>Draft Genome Sequence of Pseudomonas fluorescens LMG 5329, a White Line-Inducing Principle-Producing Bioindicator for the Mushroom Pathogen Pseudomonas tolaasii.</title>
        <authorList>
            <person name="Ghequire M.G."/>
            <person name="Rokni-Zadeh H."/>
            <person name="Zarrineh P."/>
            <person name="De Mot R."/>
        </authorList>
    </citation>
    <scope>NUCLEOTIDE SEQUENCE [LARGE SCALE GENOMIC DNA]</scope>
    <source>
        <strain evidence="2 3">LMG 5329</strain>
    </source>
</reference>
<evidence type="ECO:0000313" key="3">
    <source>
        <dbReference type="Proteomes" id="UP000030060"/>
    </source>
</evidence>
<evidence type="ECO:0000256" key="1">
    <source>
        <dbReference type="SAM" id="Phobius"/>
    </source>
</evidence>
<evidence type="ECO:0000313" key="2">
    <source>
        <dbReference type="EMBL" id="KGE69635.1"/>
    </source>
</evidence>
<dbReference type="Proteomes" id="UP000030060">
    <property type="component" value="Unassembled WGS sequence"/>
</dbReference>
<dbReference type="AlphaFoldDB" id="A0A0A1Z5R9"/>
<keyword evidence="1" id="KW-1133">Transmembrane helix</keyword>
<feature type="transmembrane region" description="Helical" evidence="1">
    <location>
        <begin position="51"/>
        <end position="69"/>
    </location>
</feature>
<comment type="caution">
    <text evidence="2">The sequence shown here is derived from an EMBL/GenBank/DDBJ whole genome shotgun (WGS) entry which is preliminary data.</text>
</comment>
<keyword evidence="1" id="KW-0472">Membrane</keyword>
<name>A0A0A1Z5R9_PSEFL</name>
<organism evidence="2 3">
    <name type="scientific">Pseudomonas fluorescens LMG 5329</name>
    <dbReference type="NCBI Taxonomy" id="1324332"/>
    <lineage>
        <taxon>Bacteria</taxon>
        <taxon>Pseudomonadati</taxon>
        <taxon>Pseudomonadota</taxon>
        <taxon>Gammaproteobacteria</taxon>
        <taxon>Pseudomonadales</taxon>
        <taxon>Pseudomonadaceae</taxon>
        <taxon>Pseudomonas</taxon>
    </lineage>
</organism>
<sequence>MRRNEPWWLAVYLPCACALGLLFMCVFFQVAGYWLSGGEDVAVLIKENVPLYLKMAGAGFILGFVLWLSNVR</sequence>
<gene>
    <name evidence="2" type="ORF">K814_0101980</name>
</gene>
<feature type="transmembrane region" description="Helical" evidence="1">
    <location>
        <begin position="7"/>
        <end position="31"/>
    </location>
</feature>
<protein>
    <submittedName>
        <fullName evidence="2">Uncharacterized protein</fullName>
    </submittedName>
</protein>